<accession>A0AAN5CAJ0</accession>
<keyword evidence="2" id="KW-1185">Reference proteome</keyword>
<evidence type="ECO:0000313" key="1">
    <source>
        <dbReference type="EMBL" id="GMR34909.1"/>
    </source>
</evidence>
<organism evidence="1 2">
    <name type="scientific">Pristionchus mayeri</name>
    <dbReference type="NCBI Taxonomy" id="1317129"/>
    <lineage>
        <taxon>Eukaryota</taxon>
        <taxon>Metazoa</taxon>
        <taxon>Ecdysozoa</taxon>
        <taxon>Nematoda</taxon>
        <taxon>Chromadorea</taxon>
        <taxon>Rhabditida</taxon>
        <taxon>Rhabditina</taxon>
        <taxon>Diplogasteromorpha</taxon>
        <taxon>Diplogasteroidea</taxon>
        <taxon>Neodiplogasteridae</taxon>
        <taxon>Pristionchus</taxon>
    </lineage>
</organism>
<dbReference type="AlphaFoldDB" id="A0AAN5CAJ0"/>
<proteinExistence type="predicted"/>
<protein>
    <submittedName>
        <fullName evidence="1">Uncharacterized protein</fullName>
    </submittedName>
</protein>
<comment type="caution">
    <text evidence="1">The sequence shown here is derived from an EMBL/GenBank/DDBJ whole genome shotgun (WGS) entry which is preliminary data.</text>
</comment>
<evidence type="ECO:0000313" key="2">
    <source>
        <dbReference type="Proteomes" id="UP001328107"/>
    </source>
</evidence>
<dbReference type="Proteomes" id="UP001328107">
    <property type="component" value="Unassembled WGS sequence"/>
</dbReference>
<feature type="non-terminal residue" evidence="1">
    <location>
        <position position="1"/>
    </location>
</feature>
<sequence>SNEVANLEDESFAQAAKPNPVRAIAHTSKATAMKRDAFLTWAPIQSVWKYLGSLWSKLATIFETNCKC</sequence>
<name>A0AAN5CAJ0_9BILA</name>
<gene>
    <name evidence="1" type="ORF">PMAYCL1PPCAC_05104</name>
</gene>
<dbReference type="EMBL" id="BTRK01000002">
    <property type="protein sequence ID" value="GMR34909.1"/>
    <property type="molecule type" value="Genomic_DNA"/>
</dbReference>
<reference evidence="2" key="1">
    <citation type="submission" date="2022-10" db="EMBL/GenBank/DDBJ databases">
        <title>Genome assembly of Pristionchus species.</title>
        <authorList>
            <person name="Yoshida K."/>
            <person name="Sommer R.J."/>
        </authorList>
    </citation>
    <scope>NUCLEOTIDE SEQUENCE [LARGE SCALE GENOMIC DNA]</scope>
    <source>
        <strain evidence="2">RS5460</strain>
    </source>
</reference>